<gene>
    <name evidence="4" type="ORF">COCNU_04G006510</name>
</gene>
<dbReference type="InterPro" id="IPR023213">
    <property type="entry name" value="CAT-like_dom_sf"/>
</dbReference>
<keyword evidence="3" id="KW-0012">Acyltransferase</keyword>
<dbReference type="SUPFAM" id="SSF52777">
    <property type="entry name" value="CoA-dependent acyltransferases"/>
    <property type="match status" value="1"/>
</dbReference>
<dbReference type="Pfam" id="PF02458">
    <property type="entry name" value="Transferase"/>
    <property type="match status" value="1"/>
</dbReference>
<evidence type="ECO:0000256" key="3">
    <source>
        <dbReference type="ARBA" id="ARBA00023315"/>
    </source>
</evidence>
<keyword evidence="2" id="KW-0808">Transferase</keyword>
<accession>A0A8K0MZS2</accession>
<dbReference type="InterPro" id="IPR050317">
    <property type="entry name" value="Plant_Fungal_Acyltransferase"/>
</dbReference>
<dbReference type="PANTHER" id="PTHR31642">
    <property type="entry name" value="TRICHOTHECENE 3-O-ACETYLTRANSFERASE"/>
    <property type="match status" value="1"/>
</dbReference>
<reference evidence="4" key="1">
    <citation type="journal article" date="2017" name="Gigascience">
        <title>The genome draft of coconut (Cocos nucifera).</title>
        <authorList>
            <person name="Xiao Y."/>
            <person name="Xu P."/>
            <person name="Fan H."/>
            <person name="Baudouin L."/>
            <person name="Xia W."/>
            <person name="Bocs S."/>
            <person name="Xu J."/>
            <person name="Li Q."/>
            <person name="Guo A."/>
            <person name="Zhou L."/>
            <person name="Li J."/>
            <person name="Wu Y."/>
            <person name="Ma Z."/>
            <person name="Armero A."/>
            <person name="Issali A.E."/>
            <person name="Liu N."/>
            <person name="Peng M."/>
            <person name="Yang Y."/>
        </authorList>
    </citation>
    <scope>NUCLEOTIDE SEQUENCE</scope>
    <source>
        <tissue evidence="4">Spear leaf of Hainan Tall coconut</tissue>
    </source>
</reference>
<dbReference type="OrthoDB" id="674773at2759"/>
<protein>
    <submittedName>
        <fullName evidence="4">Tryptamine hydroxycinnamoyltransferase 1-like</fullName>
    </submittedName>
</protein>
<reference evidence="4" key="2">
    <citation type="submission" date="2019-07" db="EMBL/GenBank/DDBJ databases">
        <authorList>
            <person name="Yang Y."/>
            <person name="Bocs S."/>
            <person name="Baudouin L."/>
        </authorList>
    </citation>
    <scope>NUCLEOTIDE SEQUENCE</scope>
    <source>
        <tissue evidence="4">Spear leaf of Hainan Tall coconut</tissue>
    </source>
</reference>
<organism evidence="4 5">
    <name type="scientific">Cocos nucifera</name>
    <name type="common">Coconut palm</name>
    <dbReference type="NCBI Taxonomy" id="13894"/>
    <lineage>
        <taxon>Eukaryota</taxon>
        <taxon>Viridiplantae</taxon>
        <taxon>Streptophyta</taxon>
        <taxon>Embryophyta</taxon>
        <taxon>Tracheophyta</taxon>
        <taxon>Spermatophyta</taxon>
        <taxon>Magnoliopsida</taxon>
        <taxon>Liliopsida</taxon>
        <taxon>Arecaceae</taxon>
        <taxon>Arecoideae</taxon>
        <taxon>Cocoseae</taxon>
        <taxon>Attaleinae</taxon>
        <taxon>Cocos</taxon>
    </lineage>
</organism>
<dbReference type="Gene3D" id="3.30.559.10">
    <property type="entry name" value="Chloramphenicol acetyltransferase-like domain"/>
    <property type="match status" value="2"/>
</dbReference>
<evidence type="ECO:0000256" key="1">
    <source>
        <dbReference type="ARBA" id="ARBA00009861"/>
    </source>
</evidence>
<evidence type="ECO:0000313" key="5">
    <source>
        <dbReference type="Proteomes" id="UP000797356"/>
    </source>
</evidence>
<dbReference type="PANTHER" id="PTHR31642:SF151">
    <property type="entry name" value="OS12G0134700 PROTEIN"/>
    <property type="match status" value="1"/>
</dbReference>
<dbReference type="GO" id="GO:0016747">
    <property type="term" value="F:acyltransferase activity, transferring groups other than amino-acyl groups"/>
    <property type="evidence" value="ECO:0007669"/>
    <property type="project" value="TreeGrafter"/>
</dbReference>
<dbReference type="EMBL" id="CM017875">
    <property type="protein sequence ID" value="KAG1338345.1"/>
    <property type="molecule type" value="Genomic_DNA"/>
</dbReference>
<sequence length="431" mass="47424">MEVHVHSSTIIAQGNPNAEPSEVPFTIFDRSAINIHVAVLFAYTPPTPTNSALTEALSKTLVHFPTLTGRFGYSHRNRPCLLIGGRGGGALVVEATVASSLSDHLPLEPSPDFELLHPPRKEAKHLLQVQLNRFKCGGLVIAVTAHHKVADGQSMSTFFIAWGQTARGVPIDCLPVYDQSWLKPRCPPKPEFQHWGTDFVPIQPNQDGFTVHRVDVDPAKITNILLRYCSEYITAKLKANMKEKYTTFETLLGHIWRKITIARGLHDGEYTAIQVAVNGRPRLKPAVPSAFFGNLAVDAHAKASVKQLIEGGLAEAARLIHEAAVSIDSRFMQSFIDFGAMYEDEDLVLVYELHGNMLSPIVEANSWLGFKFQDVDIGGGGKLQAFLPSWIPVEGMVMFLPGVNQDGGIDVFVSLLEEHAQTLRQISHSLD</sequence>
<evidence type="ECO:0000313" key="4">
    <source>
        <dbReference type="EMBL" id="KAG1338345.1"/>
    </source>
</evidence>
<proteinExistence type="inferred from homology"/>
<name>A0A8K0MZS2_COCNU</name>
<dbReference type="AlphaFoldDB" id="A0A8K0MZS2"/>
<comment type="caution">
    <text evidence="4">The sequence shown here is derived from an EMBL/GenBank/DDBJ whole genome shotgun (WGS) entry which is preliminary data.</text>
</comment>
<evidence type="ECO:0000256" key="2">
    <source>
        <dbReference type="ARBA" id="ARBA00022679"/>
    </source>
</evidence>
<keyword evidence="5" id="KW-1185">Reference proteome</keyword>
<comment type="similarity">
    <text evidence="1">Belongs to the plant acyltransferase family.</text>
</comment>
<dbReference type="Proteomes" id="UP000797356">
    <property type="component" value="Chromosome 4"/>
</dbReference>